<dbReference type="Gene3D" id="1.20.1050.10">
    <property type="match status" value="1"/>
</dbReference>
<dbReference type="SFLD" id="SFLDG01152">
    <property type="entry name" value="Main.3:_Omega-_and_Tau-like"/>
    <property type="match status" value="1"/>
</dbReference>
<dbReference type="PROSITE" id="PS50405">
    <property type="entry name" value="GST_CTER"/>
    <property type="match status" value="1"/>
</dbReference>
<dbReference type="GO" id="GO:0005829">
    <property type="term" value="C:cytosol"/>
    <property type="evidence" value="ECO:0007669"/>
    <property type="project" value="UniProtKB-SubCell"/>
</dbReference>
<dbReference type="InterPro" id="IPR004045">
    <property type="entry name" value="Glutathione_S-Trfase_N"/>
</dbReference>
<dbReference type="EC" id="2.5.1.18" evidence="3"/>
<comment type="catalytic activity">
    <reaction evidence="2 3">
        <text>RX + glutathione = an S-substituted glutathione + a halide anion + H(+)</text>
        <dbReference type="Rhea" id="RHEA:16437"/>
        <dbReference type="ChEBI" id="CHEBI:15378"/>
        <dbReference type="ChEBI" id="CHEBI:16042"/>
        <dbReference type="ChEBI" id="CHEBI:17792"/>
        <dbReference type="ChEBI" id="CHEBI:57925"/>
        <dbReference type="ChEBI" id="CHEBI:90779"/>
        <dbReference type="EC" id="2.5.1.18"/>
    </reaction>
</comment>
<dbReference type="Gene3D" id="3.40.30.10">
    <property type="entry name" value="Glutaredoxin"/>
    <property type="match status" value="1"/>
</dbReference>
<proteinExistence type="inferred from homology"/>
<organism evidence="6 7">
    <name type="scientific">Linum trigynum</name>
    <dbReference type="NCBI Taxonomy" id="586398"/>
    <lineage>
        <taxon>Eukaryota</taxon>
        <taxon>Viridiplantae</taxon>
        <taxon>Streptophyta</taxon>
        <taxon>Embryophyta</taxon>
        <taxon>Tracheophyta</taxon>
        <taxon>Spermatophyta</taxon>
        <taxon>Magnoliopsida</taxon>
        <taxon>eudicotyledons</taxon>
        <taxon>Gunneridae</taxon>
        <taxon>Pentapetalae</taxon>
        <taxon>rosids</taxon>
        <taxon>fabids</taxon>
        <taxon>Malpighiales</taxon>
        <taxon>Linaceae</taxon>
        <taxon>Linum</taxon>
    </lineage>
</organism>
<keyword evidence="1 3" id="KW-0808">Transferase</keyword>
<dbReference type="SUPFAM" id="SSF52833">
    <property type="entry name" value="Thioredoxin-like"/>
    <property type="match status" value="1"/>
</dbReference>
<dbReference type="InterPro" id="IPR045073">
    <property type="entry name" value="Omega/Tau-like"/>
</dbReference>
<dbReference type="InterPro" id="IPR040079">
    <property type="entry name" value="Glutathione_S-Trfase"/>
</dbReference>
<sequence>MAEEENRVILHGFWGSPFVKRVEMALKLKGIPYEYVEEDLRNKSPALLTHNPVTKKVPVLVHNGKPVAESLIIIEYIDEVWKTTGPKLLPDDPYKRARVRFWADFLHRQVMEAVLVILKTDGEAQEKAVKELEEKLVVLEGGLKEEGVFGDNGGISSAGMLEIVMCWCFGAYDLGEEVLGVKIVDWEKKAPLVYSWLQGIREIPVVKEIAPPKEKMLATLRFIRQSALESKNLAVSSS</sequence>
<evidence type="ECO:0000256" key="3">
    <source>
        <dbReference type="RuleBase" id="RU369102"/>
    </source>
</evidence>
<evidence type="ECO:0000259" key="4">
    <source>
        <dbReference type="PROSITE" id="PS50404"/>
    </source>
</evidence>
<comment type="function">
    <text evidence="3">Is involved in the conjugation of reduced glutathione to a wide number of exogenous and endogenous hydrophobic electrophiles.</text>
</comment>
<dbReference type="SFLD" id="SFLDG00358">
    <property type="entry name" value="Main_(cytGST)"/>
    <property type="match status" value="1"/>
</dbReference>
<reference evidence="6 7" key="1">
    <citation type="submission" date="2024-04" db="EMBL/GenBank/DDBJ databases">
        <authorList>
            <person name="Fracassetti M."/>
        </authorList>
    </citation>
    <scope>NUCLEOTIDE SEQUENCE [LARGE SCALE GENOMIC DNA]</scope>
</reference>
<evidence type="ECO:0000313" key="6">
    <source>
        <dbReference type="EMBL" id="CAL1368327.1"/>
    </source>
</evidence>
<dbReference type="PROSITE" id="PS50404">
    <property type="entry name" value="GST_NTER"/>
    <property type="match status" value="1"/>
</dbReference>
<dbReference type="InterPro" id="IPR036282">
    <property type="entry name" value="Glutathione-S-Trfase_C_sf"/>
</dbReference>
<comment type="subcellular location">
    <subcellularLocation>
        <location evidence="3">Cytoplasm</location>
        <location evidence="3">Cytosol</location>
    </subcellularLocation>
</comment>
<gene>
    <name evidence="6" type="ORF">LTRI10_LOCUS11520</name>
</gene>
<dbReference type="InterPro" id="IPR010987">
    <property type="entry name" value="Glutathione-S-Trfase_C-like"/>
</dbReference>
<feature type="domain" description="GST N-terminal" evidence="4">
    <location>
        <begin position="6"/>
        <end position="85"/>
    </location>
</feature>
<dbReference type="Proteomes" id="UP001497516">
    <property type="component" value="Chromosome 2"/>
</dbReference>
<comment type="similarity">
    <text evidence="3">Belongs to the GST superfamily.</text>
</comment>
<evidence type="ECO:0000259" key="5">
    <source>
        <dbReference type="PROSITE" id="PS50405"/>
    </source>
</evidence>
<dbReference type="Pfam" id="PF02798">
    <property type="entry name" value="GST_N"/>
    <property type="match status" value="1"/>
</dbReference>
<dbReference type="CDD" id="cd03185">
    <property type="entry name" value="GST_C_Tau"/>
    <property type="match status" value="1"/>
</dbReference>
<dbReference type="PROSITE" id="PS51354">
    <property type="entry name" value="GLUTAREDOXIN_2"/>
    <property type="match status" value="1"/>
</dbReference>
<accession>A0AAV2D651</accession>
<keyword evidence="7" id="KW-1185">Reference proteome</keyword>
<dbReference type="GO" id="GO:0004364">
    <property type="term" value="F:glutathione transferase activity"/>
    <property type="evidence" value="ECO:0007669"/>
    <property type="project" value="UniProtKB-UniRule"/>
</dbReference>
<dbReference type="CDD" id="cd03058">
    <property type="entry name" value="GST_N_Tau"/>
    <property type="match status" value="1"/>
</dbReference>
<evidence type="ECO:0000256" key="1">
    <source>
        <dbReference type="ARBA" id="ARBA00022679"/>
    </source>
</evidence>
<dbReference type="PANTHER" id="PTHR11260">
    <property type="entry name" value="GLUTATHIONE S-TRANSFERASE, GST, SUPERFAMILY, GST DOMAIN CONTAINING"/>
    <property type="match status" value="1"/>
</dbReference>
<protein>
    <recommendedName>
        <fullName evidence="3">Glutathione S-transferase</fullName>
        <ecNumber evidence="3">2.5.1.18</ecNumber>
    </recommendedName>
</protein>
<keyword evidence="3" id="KW-0963">Cytoplasm</keyword>
<dbReference type="PANTHER" id="PTHR11260:SF711">
    <property type="entry name" value="GLUTATHIONE S-TRANSFERASE U9"/>
    <property type="match status" value="1"/>
</dbReference>
<dbReference type="EMBL" id="OZ034815">
    <property type="protein sequence ID" value="CAL1368327.1"/>
    <property type="molecule type" value="Genomic_DNA"/>
</dbReference>
<dbReference type="FunFam" id="3.40.30.10:FF:000197">
    <property type="entry name" value="Glutathione S-transferase U10"/>
    <property type="match status" value="1"/>
</dbReference>
<evidence type="ECO:0000313" key="7">
    <source>
        <dbReference type="Proteomes" id="UP001497516"/>
    </source>
</evidence>
<dbReference type="SFLD" id="SFLDS00019">
    <property type="entry name" value="Glutathione_Transferase_(cytos"/>
    <property type="match status" value="1"/>
</dbReference>
<dbReference type="AlphaFoldDB" id="A0AAV2D651"/>
<name>A0AAV2D651_9ROSI</name>
<dbReference type="SUPFAM" id="SSF47616">
    <property type="entry name" value="GST C-terminal domain-like"/>
    <property type="match status" value="1"/>
</dbReference>
<feature type="domain" description="GST C-terminal" evidence="5">
    <location>
        <begin position="92"/>
        <end position="219"/>
    </location>
</feature>
<dbReference type="InterPro" id="IPR036249">
    <property type="entry name" value="Thioredoxin-like_sf"/>
</dbReference>
<dbReference type="GO" id="GO:0006749">
    <property type="term" value="P:glutathione metabolic process"/>
    <property type="evidence" value="ECO:0007669"/>
    <property type="project" value="InterPro"/>
</dbReference>
<evidence type="ECO:0000256" key="2">
    <source>
        <dbReference type="ARBA" id="ARBA00047960"/>
    </source>
</evidence>
<dbReference type="InterPro" id="IPR045074">
    <property type="entry name" value="GST_C_Tau"/>
</dbReference>